<protein>
    <submittedName>
        <fullName evidence="1">Uncharacterized protein</fullName>
    </submittedName>
</protein>
<evidence type="ECO:0000313" key="1">
    <source>
        <dbReference type="EMBL" id="EGQ20617.1"/>
    </source>
</evidence>
<comment type="caution">
    <text evidence="1">The sequence shown here is derived from an EMBL/GenBank/DDBJ whole genome shotgun (WGS) entry which is preliminary data.</text>
</comment>
<evidence type="ECO:0000313" key="2">
    <source>
        <dbReference type="Proteomes" id="UP000005316"/>
    </source>
</evidence>
<reference evidence="1 2" key="1">
    <citation type="submission" date="2011-04" db="EMBL/GenBank/DDBJ databases">
        <authorList>
            <person name="Muzny D."/>
            <person name="Qin X."/>
            <person name="Deng J."/>
            <person name="Jiang H."/>
            <person name="Liu Y."/>
            <person name="Qu J."/>
            <person name="Song X.-Z."/>
            <person name="Zhang L."/>
            <person name="Thornton R."/>
            <person name="Coyle M."/>
            <person name="Francisco L."/>
            <person name="Jackson L."/>
            <person name="Javaid M."/>
            <person name="Korchina V."/>
            <person name="Kovar C."/>
            <person name="Mata R."/>
            <person name="Mathew T."/>
            <person name="Ngo R."/>
            <person name="Nguyen L."/>
            <person name="Nguyen N."/>
            <person name="Okwuonu G."/>
            <person name="Ongeri F."/>
            <person name="Pham C."/>
            <person name="Simmons D."/>
            <person name="Wilczek-Boney K."/>
            <person name="Hale W."/>
            <person name="Jakkamsetti A."/>
            <person name="Pham P."/>
            <person name="Ruth R."/>
            <person name="San Lucas F."/>
            <person name="Warren J."/>
            <person name="Zhang J."/>
            <person name="Zhao Z."/>
            <person name="Zhou C."/>
            <person name="Zhu D."/>
            <person name="Lee S."/>
            <person name="Bess C."/>
            <person name="Blankenburg K."/>
            <person name="Forbes L."/>
            <person name="Fu Q."/>
            <person name="Gubbala S."/>
            <person name="Hirani K."/>
            <person name="Jayaseelan J.C."/>
            <person name="Lara F."/>
            <person name="Munidasa M."/>
            <person name="Palculict T."/>
            <person name="Patil S."/>
            <person name="Pu L.-L."/>
            <person name="Saada N."/>
            <person name="Tang L."/>
            <person name="Weissenberger G."/>
            <person name="Zhu Y."/>
            <person name="Hemphill L."/>
            <person name="Shang Y."/>
            <person name="Youmans B."/>
            <person name="Ayvaz T."/>
            <person name="Ross M."/>
            <person name="Santibanez J."/>
            <person name="Aqrawi P."/>
            <person name="Gross S."/>
            <person name="Joshi V."/>
            <person name="Fowler G."/>
            <person name="Nazareth L."/>
            <person name="Reid J."/>
            <person name="Worley K."/>
            <person name="Petrosino J."/>
            <person name="Highlander S."/>
            <person name="Gibbs R."/>
        </authorList>
    </citation>
    <scope>NUCLEOTIDE SEQUENCE [LARGE SCALE GENOMIC DNA]</scope>
    <source>
        <strain evidence="1 2">2681</strain>
    </source>
</reference>
<organism evidence="1 2">
    <name type="scientific">Sporosarcina newyorkensis 2681</name>
    <dbReference type="NCBI Taxonomy" id="1027292"/>
    <lineage>
        <taxon>Bacteria</taxon>
        <taxon>Bacillati</taxon>
        <taxon>Bacillota</taxon>
        <taxon>Bacilli</taxon>
        <taxon>Bacillales</taxon>
        <taxon>Caryophanaceae</taxon>
        <taxon>Sporosarcina</taxon>
    </lineage>
</organism>
<sequence length="220" mass="25151">MKLVNVRKGQFVYYQNKLHKVYSVKAFFRKSIHLIRLEDYKQQLATAREIDYYKPKHLDSFVLNKERYTLDKNVKAKVGDFILVINPKPDTLDLHHLNSIETVSKVENNGVISNQSNGIRHDEYWVMVPGLIEGANKIDLQNPSTITTVEQEPPLVDADLPPAYVPRIGDIFQKNSSQPALQSMVVAIQGKKIFLGGHPAVSVNELTDSEKWTYVYNIQE</sequence>
<gene>
    <name evidence="1" type="ORF">HMPREF9372_3524</name>
</gene>
<dbReference type="HOGENOM" id="CLU_1255316_0_0_9"/>
<accession>F9DXJ3</accession>
<dbReference type="RefSeq" id="WP_009498215.1">
    <property type="nucleotide sequence ID" value="NZ_GL982998.1"/>
</dbReference>
<dbReference type="Proteomes" id="UP000005316">
    <property type="component" value="Unassembled WGS sequence"/>
</dbReference>
<name>F9DXJ3_9BACL</name>
<dbReference type="EMBL" id="AFPZ01000110">
    <property type="protein sequence ID" value="EGQ20617.1"/>
    <property type="molecule type" value="Genomic_DNA"/>
</dbReference>
<dbReference type="eggNOG" id="ENOG502ZBPI">
    <property type="taxonomic scope" value="Bacteria"/>
</dbReference>
<proteinExistence type="predicted"/>
<dbReference type="AlphaFoldDB" id="F9DXJ3"/>
<dbReference type="OrthoDB" id="2835997at2"/>